<evidence type="ECO:0008006" key="3">
    <source>
        <dbReference type="Google" id="ProtNLM"/>
    </source>
</evidence>
<evidence type="ECO:0000313" key="2">
    <source>
        <dbReference type="Proteomes" id="UP000030403"/>
    </source>
</evidence>
<keyword evidence="2" id="KW-1185">Reference proteome</keyword>
<dbReference type="EMBL" id="AVPF01000009">
    <property type="protein sequence ID" value="KGX90146.1"/>
    <property type="molecule type" value="Genomic_DNA"/>
</dbReference>
<proteinExistence type="predicted"/>
<evidence type="ECO:0000313" key="1">
    <source>
        <dbReference type="EMBL" id="KGX90146.1"/>
    </source>
</evidence>
<name>A0A0A5GAE8_9BACI</name>
<sequence>MIIPNKKVILLLFILSLFLVACGNKSLSGESENWIGRYSGSEENKERVREFVIRPKDNKEVSVPVSYKIISERNDLDLKGTKHLEANSLDILTRCSDCNIALKGNEISIELKWNGKKETLVLTN</sequence>
<organism evidence="1 2">
    <name type="scientific">Pontibacillus marinus BH030004 = DSM 16465</name>
    <dbReference type="NCBI Taxonomy" id="1385511"/>
    <lineage>
        <taxon>Bacteria</taxon>
        <taxon>Bacillati</taxon>
        <taxon>Bacillota</taxon>
        <taxon>Bacilli</taxon>
        <taxon>Bacillales</taxon>
        <taxon>Bacillaceae</taxon>
        <taxon>Pontibacillus</taxon>
    </lineage>
</organism>
<comment type="caution">
    <text evidence="1">The sequence shown here is derived from an EMBL/GenBank/DDBJ whole genome shotgun (WGS) entry which is preliminary data.</text>
</comment>
<gene>
    <name evidence="1" type="ORF">N783_01250</name>
</gene>
<dbReference type="Proteomes" id="UP000030403">
    <property type="component" value="Unassembled WGS sequence"/>
</dbReference>
<protein>
    <recommendedName>
        <fullName evidence="3">Lipoprotein</fullName>
    </recommendedName>
</protein>
<dbReference type="PROSITE" id="PS51257">
    <property type="entry name" value="PROKAR_LIPOPROTEIN"/>
    <property type="match status" value="1"/>
</dbReference>
<reference evidence="1 2" key="1">
    <citation type="submission" date="2013-08" db="EMBL/GenBank/DDBJ databases">
        <authorList>
            <person name="Huang J."/>
            <person name="Wang G."/>
        </authorList>
    </citation>
    <scope>NUCLEOTIDE SEQUENCE [LARGE SCALE GENOMIC DNA]</scope>
    <source>
        <strain evidence="1 2">BH030004</strain>
    </source>
</reference>
<accession>A0A0A5GAE8</accession>
<dbReference type="eggNOG" id="ENOG502ZGVG">
    <property type="taxonomic scope" value="Bacteria"/>
</dbReference>
<dbReference type="STRING" id="1385511.GCA_000425225_02532"/>
<dbReference type="AlphaFoldDB" id="A0A0A5GAE8"/>